<evidence type="ECO:0000256" key="4">
    <source>
        <dbReference type="ARBA" id="ARBA00022741"/>
    </source>
</evidence>
<dbReference type="Gramene" id="ORUFI09G08690.1">
    <property type="protein sequence ID" value="ORUFI09G08690.1"/>
    <property type="gene ID" value="ORUFI09G08690"/>
</dbReference>
<dbReference type="CDD" id="cd00054">
    <property type="entry name" value="EGF_CA"/>
    <property type="match status" value="1"/>
</dbReference>
<dbReference type="eggNOG" id="ENOG502QQPF">
    <property type="taxonomic scope" value="Eukaryota"/>
</dbReference>
<dbReference type="SMART" id="SM00179">
    <property type="entry name" value="EGF_CA"/>
    <property type="match status" value="2"/>
</dbReference>
<dbReference type="STRING" id="4529.A0A0E0QQM3"/>
<proteinExistence type="predicted"/>
<accession>A0A0E0QQM3</accession>
<dbReference type="SMART" id="SM00181">
    <property type="entry name" value="EGF"/>
    <property type="match status" value="2"/>
</dbReference>
<dbReference type="GO" id="GO:0005509">
    <property type="term" value="F:calcium ion binding"/>
    <property type="evidence" value="ECO:0007669"/>
    <property type="project" value="InterPro"/>
</dbReference>
<feature type="domain" description="Protein kinase" evidence="9">
    <location>
        <begin position="205"/>
        <end position="477"/>
    </location>
</feature>
<dbReference type="InterPro" id="IPR001245">
    <property type="entry name" value="Ser-Thr/Tyr_kinase_cat_dom"/>
</dbReference>
<dbReference type="CDD" id="cd14066">
    <property type="entry name" value="STKc_IRAK"/>
    <property type="match status" value="1"/>
</dbReference>
<evidence type="ECO:0000256" key="1">
    <source>
        <dbReference type="ARBA" id="ARBA00022527"/>
    </source>
</evidence>
<dbReference type="GO" id="GO:0005524">
    <property type="term" value="F:ATP binding"/>
    <property type="evidence" value="ECO:0007669"/>
    <property type="project" value="UniProtKB-UniRule"/>
</dbReference>
<dbReference type="Gene3D" id="3.30.200.20">
    <property type="entry name" value="Phosphorylase Kinase, domain 1"/>
    <property type="match status" value="1"/>
</dbReference>
<evidence type="ECO:0000256" key="2">
    <source>
        <dbReference type="ARBA" id="ARBA00022536"/>
    </source>
</evidence>
<evidence type="ECO:0000256" key="5">
    <source>
        <dbReference type="ARBA" id="ARBA00022777"/>
    </source>
</evidence>
<keyword evidence="4 8" id="KW-0547">Nucleotide-binding</keyword>
<dbReference type="SUPFAM" id="SSF56112">
    <property type="entry name" value="Protein kinase-like (PK-like)"/>
    <property type="match status" value="1"/>
</dbReference>
<dbReference type="InterPro" id="IPR009030">
    <property type="entry name" value="Growth_fac_rcpt_cys_sf"/>
</dbReference>
<dbReference type="InterPro" id="IPR018097">
    <property type="entry name" value="EGF_Ca-bd_CS"/>
</dbReference>
<dbReference type="SMART" id="SM00220">
    <property type="entry name" value="S_TKc"/>
    <property type="match status" value="1"/>
</dbReference>
<dbReference type="SUPFAM" id="SSF57184">
    <property type="entry name" value="Growth factor receptor domain"/>
    <property type="match status" value="1"/>
</dbReference>
<keyword evidence="7" id="KW-1015">Disulfide bond</keyword>
<reference evidence="10" key="2">
    <citation type="submission" date="2015-06" db="UniProtKB">
        <authorList>
            <consortium name="EnsemblPlants"/>
        </authorList>
    </citation>
    <scope>IDENTIFICATION</scope>
</reference>
<organism evidence="10 11">
    <name type="scientific">Oryza rufipogon</name>
    <name type="common">Brownbeard rice</name>
    <name type="synonym">Asian wild rice</name>
    <dbReference type="NCBI Taxonomy" id="4529"/>
    <lineage>
        <taxon>Eukaryota</taxon>
        <taxon>Viridiplantae</taxon>
        <taxon>Streptophyta</taxon>
        <taxon>Embryophyta</taxon>
        <taxon>Tracheophyta</taxon>
        <taxon>Spermatophyta</taxon>
        <taxon>Magnoliopsida</taxon>
        <taxon>Liliopsida</taxon>
        <taxon>Poales</taxon>
        <taxon>Poaceae</taxon>
        <taxon>BOP clade</taxon>
        <taxon>Oryzoideae</taxon>
        <taxon>Oryzeae</taxon>
        <taxon>Oryzinae</taxon>
        <taxon>Oryza</taxon>
    </lineage>
</organism>
<keyword evidence="2" id="KW-0245">EGF-like domain</keyword>
<dbReference type="PROSITE" id="PS01187">
    <property type="entry name" value="EGF_CA"/>
    <property type="match status" value="1"/>
</dbReference>
<dbReference type="GO" id="GO:0004674">
    <property type="term" value="F:protein serine/threonine kinase activity"/>
    <property type="evidence" value="ECO:0007669"/>
    <property type="project" value="UniProtKB-KW"/>
</dbReference>
<reference evidence="11" key="1">
    <citation type="submission" date="2013-06" db="EMBL/GenBank/DDBJ databases">
        <authorList>
            <person name="Zhao Q."/>
        </authorList>
    </citation>
    <scope>NUCLEOTIDE SEQUENCE</scope>
    <source>
        <strain evidence="11">cv. W1943</strain>
    </source>
</reference>
<keyword evidence="11" id="KW-1185">Reference proteome</keyword>
<evidence type="ECO:0000256" key="6">
    <source>
        <dbReference type="ARBA" id="ARBA00022840"/>
    </source>
</evidence>
<dbReference type="FunFam" id="3.30.200.20:FF:000337">
    <property type="entry name" value="Wall-associated receptor kinase 3"/>
    <property type="match status" value="1"/>
</dbReference>
<feature type="binding site" evidence="8">
    <location>
        <position position="234"/>
    </location>
    <ligand>
        <name>ATP</name>
        <dbReference type="ChEBI" id="CHEBI:30616"/>
    </ligand>
</feature>
<dbReference type="AlphaFoldDB" id="A0A0E0QQM3"/>
<dbReference type="PANTHER" id="PTHR27005">
    <property type="entry name" value="WALL-ASSOCIATED RECEPTOR KINASE-LIKE 21"/>
    <property type="match status" value="1"/>
</dbReference>
<dbReference type="GO" id="GO:0007166">
    <property type="term" value="P:cell surface receptor signaling pathway"/>
    <property type="evidence" value="ECO:0007669"/>
    <property type="project" value="InterPro"/>
</dbReference>
<dbReference type="InterPro" id="IPR000719">
    <property type="entry name" value="Prot_kinase_dom"/>
</dbReference>
<sequence>MDVCDIAIKNTTSYACISGNSNCVDDIKGGYRCKCSHGYEGNPYIKDGCKDINECLDNATYPCMGICKNTIGSFDCSCYPGSYMKNGFCLPNQKSTFPARHVIGIGSFLPYKKIITCVGINLKVVIKDCAHITHSILDFKYKSSSLRIENFLLFKEHTKRKLQHIKNNYFQQHGGLILFEEMKSQQGHAFKIFSEEELQQATKKFNEQEILGQGGNGIVYKGLLKSNSEVAVKKCMTIDEQKKKEFGKEMLILSQTNHKNIVKLLGCCLEVEVPMLVYEFIPNGTLFHLIHENHGNHISLITRLRIAHESAEALAYLHSCASPPILHGDVKSSNILLDNNFSAKVSDFGASILAPTDEMQFVTLVQGTCGYLDPEYMQTCQLTDKSDVYSFGVVLLELLTRKKAFNLDAPEHEKVLSMMFLSAMKENKLEDMLDDQIKNNENMEFLEEMAELARKCLDMSSINRPSMKEIGDELGRLRKVMEHQCAKQNPEEMESFLGDSSYVINSTVESTKSFSIEKNAMKRLKSGR</sequence>
<dbReference type="PROSITE" id="PS00108">
    <property type="entry name" value="PROTEIN_KINASE_ST"/>
    <property type="match status" value="1"/>
</dbReference>
<dbReference type="Pfam" id="PF07714">
    <property type="entry name" value="PK_Tyr_Ser-Thr"/>
    <property type="match status" value="1"/>
</dbReference>
<dbReference type="Pfam" id="PF07645">
    <property type="entry name" value="EGF_CA"/>
    <property type="match status" value="1"/>
</dbReference>
<dbReference type="FunFam" id="1.10.510.10:FF:000084">
    <property type="entry name" value="Wall-associated receptor kinase 2"/>
    <property type="match status" value="1"/>
</dbReference>
<evidence type="ECO:0000313" key="11">
    <source>
        <dbReference type="Proteomes" id="UP000008022"/>
    </source>
</evidence>
<dbReference type="PROSITE" id="PS00107">
    <property type="entry name" value="PROTEIN_KINASE_ATP"/>
    <property type="match status" value="1"/>
</dbReference>
<dbReference type="HOGENOM" id="CLU_000288_21_4_1"/>
<dbReference type="InterPro" id="IPR008271">
    <property type="entry name" value="Ser/Thr_kinase_AS"/>
</dbReference>
<protein>
    <recommendedName>
        <fullName evidence="9">Protein kinase domain-containing protein</fullName>
    </recommendedName>
</protein>
<evidence type="ECO:0000256" key="8">
    <source>
        <dbReference type="PROSITE-ProRule" id="PRU10141"/>
    </source>
</evidence>
<keyword evidence="5" id="KW-0418">Kinase</keyword>
<dbReference type="GO" id="GO:0005886">
    <property type="term" value="C:plasma membrane"/>
    <property type="evidence" value="ECO:0007669"/>
    <property type="project" value="TreeGrafter"/>
</dbReference>
<evidence type="ECO:0000256" key="3">
    <source>
        <dbReference type="ARBA" id="ARBA00022679"/>
    </source>
</evidence>
<dbReference type="EnsemblPlants" id="ORUFI09G08690.1">
    <property type="protein sequence ID" value="ORUFI09G08690.1"/>
    <property type="gene ID" value="ORUFI09G08690"/>
</dbReference>
<dbReference type="Gene3D" id="2.10.25.10">
    <property type="entry name" value="Laminin"/>
    <property type="match status" value="2"/>
</dbReference>
<dbReference type="InterPro" id="IPR011009">
    <property type="entry name" value="Kinase-like_dom_sf"/>
</dbReference>
<dbReference type="InterPro" id="IPR045274">
    <property type="entry name" value="WAK-like"/>
</dbReference>
<dbReference type="PROSITE" id="PS50011">
    <property type="entry name" value="PROTEIN_KINASE_DOM"/>
    <property type="match status" value="1"/>
</dbReference>
<dbReference type="Gene3D" id="1.10.510.10">
    <property type="entry name" value="Transferase(Phosphotransferase) domain 1"/>
    <property type="match status" value="1"/>
</dbReference>
<dbReference type="InterPro" id="IPR017441">
    <property type="entry name" value="Protein_kinase_ATP_BS"/>
</dbReference>
<evidence type="ECO:0000259" key="9">
    <source>
        <dbReference type="PROSITE" id="PS50011"/>
    </source>
</evidence>
<dbReference type="OMA" id="VNSTIFY"/>
<keyword evidence="6 8" id="KW-0067">ATP-binding</keyword>
<dbReference type="Proteomes" id="UP000008022">
    <property type="component" value="Unassembled WGS sequence"/>
</dbReference>
<keyword evidence="3" id="KW-0808">Transferase</keyword>
<dbReference type="PANTHER" id="PTHR27005:SF479">
    <property type="entry name" value="OS06G0706600 PROTEIN"/>
    <property type="match status" value="1"/>
</dbReference>
<dbReference type="FunFam" id="2.10.25.10:FF:000563">
    <property type="entry name" value="Wall-associated receptor kinase-like 8"/>
    <property type="match status" value="1"/>
</dbReference>
<evidence type="ECO:0000256" key="7">
    <source>
        <dbReference type="ARBA" id="ARBA00023157"/>
    </source>
</evidence>
<evidence type="ECO:0000313" key="10">
    <source>
        <dbReference type="EnsemblPlants" id="ORUFI09G08690.1"/>
    </source>
</evidence>
<dbReference type="InterPro" id="IPR001881">
    <property type="entry name" value="EGF-like_Ca-bd_dom"/>
</dbReference>
<keyword evidence="1" id="KW-0723">Serine/threonine-protein kinase</keyword>
<name>A0A0E0QQM3_ORYRU</name>
<dbReference type="InterPro" id="IPR049883">
    <property type="entry name" value="NOTCH1_EGF-like"/>
</dbReference>
<dbReference type="InterPro" id="IPR000742">
    <property type="entry name" value="EGF"/>
</dbReference>